<evidence type="ECO:0000313" key="1">
    <source>
        <dbReference type="EMBL" id="MFD2696838.1"/>
    </source>
</evidence>
<dbReference type="EMBL" id="JBHULZ010000009">
    <property type="protein sequence ID" value="MFD2696838.1"/>
    <property type="molecule type" value="Genomic_DNA"/>
</dbReference>
<comment type="caution">
    <text evidence="1">The sequence shown here is derived from an EMBL/GenBank/DDBJ whole genome shotgun (WGS) entry which is preliminary data.</text>
</comment>
<accession>A0ABW5SC14</accession>
<protein>
    <submittedName>
        <fullName evidence="1">Uncharacterized protein</fullName>
    </submittedName>
</protein>
<sequence>MYVCSRMMTQRVKYSLSWFFLLVFVLVKVASLHSLTHHEHSEDWRDCSWCHIAHADKNPVAEFSSIDFALQAPFESNFPTNFPAYEAPALKPLPSCLIYNKPPPQPTA</sequence>
<organism evidence="1 2">
    <name type="scientific">Mesonia sediminis</name>
    <dbReference type="NCBI Taxonomy" id="1703946"/>
    <lineage>
        <taxon>Bacteria</taxon>
        <taxon>Pseudomonadati</taxon>
        <taxon>Bacteroidota</taxon>
        <taxon>Flavobacteriia</taxon>
        <taxon>Flavobacteriales</taxon>
        <taxon>Flavobacteriaceae</taxon>
        <taxon>Mesonia</taxon>
    </lineage>
</organism>
<gene>
    <name evidence="1" type="ORF">ACFSQ0_02440</name>
</gene>
<dbReference type="RefSeq" id="WP_379043619.1">
    <property type="nucleotide sequence ID" value="NZ_JBHULZ010000009.1"/>
</dbReference>
<proteinExistence type="predicted"/>
<reference evidence="2" key="1">
    <citation type="journal article" date="2019" name="Int. J. Syst. Evol. Microbiol.">
        <title>The Global Catalogue of Microorganisms (GCM) 10K type strain sequencing project: providing services to taxonomists for standard genome sequencing and annotation.</title>
        <authorList>
            <consortium name="The Broad Institute Genomics Platform"/>
            <consortium name="The Broad Institute Genome Sequencing Center for Infectious Disease"/>
            <person name="Wu L."/>
            <person name="Ma J."/>
        </authorList>
    </citation>
    <scope>NUCLEOTIDE SEQUENCE [LARGE SCALE GENOMIC DNA]</scope>
    <source>
        <strain evidence="2">KCTC 42255</strain>
    </source>
</reference>
<keyword evidence="2" id="KW-1185">Reference proteome</keyword>
<dbReference type="Proteomes" id="UP001597357">
    <property type="component" value="Unassembled WGS sequence"/>
</dbReference>
<evidence type="ECO:0000313" key="2">
    <source>
        <dbReference type="Proteomes" id="UP001597357"/>
    </source>
</evidence>
<name>A0ABW5SC14_9FLAO</name>